<dbReference type="EC" id="4.1.2.48" evidence="5"/>
<dbReference type="InterPro" id="IPR026273">
    <property type="entry name" value="Low_specificity_L-TA_bact"/>
</dbReference>
<reference evidence="7 8" key="1">
    <citation type="submission" date="2019-07" db="EMBL/GenBank/DDBJ databases">
        <title>Reinekea sp. strain SSH23 genome sequencing and assembly.</title>
        <authorList>
            <person name="Kim I."/>
        </authorList>
    </citation>
    <scope>NUCLEOTIDE SEQUENCE [LARGE SCALE GENOMIC DNA]</scope>
    <source>
        <strain evidence="7 8">SSH23</strain>
    </source>
</reference>
<comment type="function">
    <text evidence="5">Catalyzes the cleavage of L-allo-threonine and L-threonine to glycine and acetaldehyde.</text>
</comment>
<comment type="caution">
    <text evidence="7">The sequence shown here is derived from an EMBL/GenBank/DDBJ whole genome shotgun (WGS) entry which is preliminary data.</text>
</comment>
<evidence type="ECO:0000256" key="2">
    <source>
        <dbReference type="ARBA" id="ARBA00006966"/>
    </source>
</evidence>
<evidence type="ECO:0000313" key="7">
    <source>
        <dbReference type="EMBL" id="TXR53065.1"/>
    </source>
</evidence>
<evidence type="ECO:0000256" key="3">
    <source>
        <dbReference type="ARBA" id="ARBA00011881"/>
    </source>
</evidence>
<evidence type="ECO:0000256" key="1">
    <source>
        <dbReference type="ARBA" id="ARBA00001933"/>
    </source>
</evidence>
<feature type="domain" description="Aromatic amino acid beta-eliminating lyase/threonine aldolase" evidence="6">
    <location>
        <begin position="4"/>
        <end position="278"/>
    </location>
</feature>
<evidence type="ECO:0000259" key="6">
    <source>
        <dbReference type="Pfam" id="PF01212"/>
    </source>
</evidence>
<comment type="catalytic activity">
    <reaction evidence="5">
        <text>L-threonine = acetaldehyde + glycine</text>
        <dbReference type="Rhea" id="RHEA:19625"/>
        <dbReference type="ChEBI" id="CHEBI:15343"/>
        <dbReference type="ChEBI" id="CHEBI:57305"/>
        <dbReference type="ChEBI" id="CHEBI:57926"/>
        <dbReference type="EC" id="4.1.2.48"/>
    </reaction>
</comment>
<dbReference type="GO" id="GO:0006567">
    <property type="term" value="P:L-threonine catabolic process"/>
    <property type="evidence" value="ECO:0007669"/>
    <property type="project" value="UniProtKB-UniRule"/>
</dbReference>
<dbReference type="EMBL" id="VKAD01000001">
    <property type="protein sequence ID" value="TXR53065.1"/>
    <property type="molecule type" value="Genomic_DNA"/>
</dbReference>
<proteinExistence type="inferred from homology"/>
<accession>A0A5C8Z4P2</accession>
<keyword evidence="8" id="KW-1185">Reference proteome</keyword>
<dbReference type="PANTHER" id="PTHR48097:SF5">
    <property type="entry name" value="LOW SPECIFICITY L-THREONINE ALDOLASE"/>
    <property type="match status" value="1"/>
</dbReference>
<comment type="similarity">
    <text evidence="2 5">Belongs to the threonine aldolase family.</text>
</comment>
<dbReference type="Gene3D" id="3.90.1150.10">
    <property type="entry name" value="Aspartate Aminotransferase, domain 1"/>
    <property type="match status" value="1"/>
</dbReference>
<dbReference type="InterPro" id="IPR015422">
    <property type="entry name" value="PyrdxlP-dep_Trfase_small"/>
</dbReference>
<dbReference type="Pfam" id="PF01212">
    <property type="entry name" value="Beta_elim_lyase"/>
    <property type="match status" value="1"/>
</dbReference>
<gene>
    <name evidence="7" type="ORF">FME95_00345</name>
</gene>
<dbReference type="InterPro" id="IPR015421">
    <property type="entry name" value="PyrdxlP-dep_Trfase_major"/>
</dbReference>
<evidence type="ECO:0000313" key="8">
    <source>
        <dbReference type="Proteomes" id="UP000321764"/>
    </source>
</evidence>
<comment type="catalytic activity">
    <reaction evidence="5">
        <text>L-allo-threonine = acetaldehyde + glycine</text>
        <dbReference type="Rhea" id="RHEA:26209"/>
        <dbReference type="ChEBI" id="CHEBI:15343"/>
        <dbReference type="ChEBI" id="CHEBI:57305"/>
        <dbReference type="ChEBI" id="CHEBI:58585"/>
        <dbReference type="EC" id="4.1.2.48"/>
    </reaction>
</comment>
<dbReference type="RefSeq" id="WP_147711958.1">
    <property type="nucleotide sequence ID" value="NZ_VKAD01000001.1"/>
</dbReference>
<dbReference type="InterPro" id="IPR015424">
    <property type="entry name" value="PyrdxlP-dep_Trfase"/>
</dbReference>
<dbReference type="AlphaFoldDB" id="A0A5C8Z4P2"/>
<dbReference type="OrthoDB" id="9774495at2"/>
<comment type="subunit">
    <text evidence="3">Homotetramer.</text>
</comment>
<evidence type="ECO:0000256" key="5">
    <source>
        <dbReference type="PIRNR" id="PIRNR038940"/>
    </source>
</evidence>
<dbReference type="Gene3D" id="3.40.640.10">
    <property type="entry name" value="Type I PLP-dependent aspartate aminotransferase-like (Major domain)"/>
    <property type="match status" value="1"/>
</dbReference>
<dbReference type="SUPFAM" id="SSF53383">
    <property type="entry name" value="PLP-dependent transferases"/>
    <property type="match status" value="1"/>
</dbReference>
<dbReference type="PIRSF" id="PIRSF038940">
    <property type="entry name" value="Low_specificity_LTA"/>
    <property type="match status" value="1"/>
</dbReference>
<dbReference type="InterPro" id="IPR001597">
    <property type="entry name" value="ArAA_b-elim_lyase/Thr_aldolase"/>
</dbReference>
<name>A0A5C8Z4P2_9GAMM</name>
<keyword evidence="4 5" id="KW-0663">Pyridoxal phosphate</keyword>
<comment type="cofactor">
    <cofactor evidence="1 5">
        <name>pyridoxal 5'-phosphate</name>
        <dbReference type="ChEBI" id="CHEBI:597326"/>
    </cofactor>
</comment>
<dbReference type="GO" id="GO:0008732">
    <property type="term" value="F:L-allo-threonine aldolase activity"/>
    <property type="evidence" value="ECO:0007669"/>
    <property type="project" value="RHEA"/>
</dbReference>
<evidence type="ECO:0000256" key="4">
    <source>
        <dbReference type="ARBA" id="ARBA00022898"/>
    </source>
</evidence>
<dbReference type="PANTHER" id="PTHR48097">
    <property type="entry name" value="L-THREONINE ALDOLASE-RELATED"/>
    <property type="match status" value="1"/>
</dbReference>
<protein>
    <recommendedName>
        <fullName evidence="5">L-threonine aldolase</fullName>
        <ecNumber evidence="5">4.1.2.48</ecNumber>
    </recommendedName>
</protein>
<keyword evidence="5" id="KW-0456">Lyase</keyword>
<sequence length="359" mass="38950">MYFGSDNQAGASEVILQALVAANQGNSAAYGDDDWSLKATQLIQQIFEIEAEVFFVSTGTAANCLALACMASPWQTILCHGQAHIINDELTAPEFFTQGARLIGLDAKQAKLSAASLANHLQQGAAHPPHNAEPGVLSLTQQNESGQIYSIDEIKALTELAHQHGLTVHMDGARFANAVASLGCKPADISWKAGVDVLCLGATKNGALAAEAVVFFNKELAKNFVAQRKRSGHLISKSRFLGVQFCAWLENNHWLELAQHANAMAAELEQALAKLPSLRTIWPVQGNELFMVMPKKLAQQARIMGAVFYGWPTNLLPETFQLSEEEEAVRFVCSFNSTSEQITELVTCFHQAAEKTAKV</sequence>
<organism evidence="7 8">
    <name type="scientific">Reinekea thalattae</name>
    <dbReference type="NCBI Taxonomy" id="2593301"/>
    <lineage>
        <taxon>Bacteria</taxon>
        <taxon>Pseudomonadati</taxon>
        <taxon>Pseudomonadota</taxon>
        <taxon>Gammaproteobacteria</taxon>
        <taxon>Oceanospirillales</taxon>
        <taxon>Saccharospirillaceae</taxon>
        <taxon>Reinekea</taxon>
    </lineage>
</organism>
<dbReference type="Proteomes" id="UP000321764">
    <property type="component" value="Unassembled WGS sequence"/>
</dbReference>